<dbReference type="PANTHER" id="PTHR11562:SF17">
    <property type="entry name" value="RE54080P-RELATED"/>
    <property type="match status" value="1"/>
</dbReference>
<gene>
    <name evidence="11" type="ORF">BMIN_0800</name>
</gene>
<keyword evidence="5 8" id="KW-1133">Transmembrane helix</keyword>
<evidence type="ECO:0000256" key="6">
    <source>
        <dbReference type="ARBA" id="ARBA00023065"/>
    </source>
</evidence>
<dbReference type="InterPro" id="IPR027470">
    <property type="entry name" value="Cation_efflux_CTD"/>
</dbReference>
<feature type="transmembrane region" description="Helical" evidence="8">
    <location>
        <begin position="26"/>
        <end position="49"/>
    </location>
</feature>
<dbReference type="NCBIfam" id="TIGR01297">
    <property type="entry name" value="CDF"/>
    <property type="match status" value="1"/>
</dbReference>
<organism evidence="11 12">
    <name type="scientific">Bifidobacterium minimum</name>
    <dbReference type="NCBI Taxonomy" id="1693"/>
    <lineage>
        <taxon>Bacteria</taxon>
        <taxon>Bacillati</taxon>
        <taxon>Actinomycetota</taxon>
        <taxon>Actinomycetes</taxon>
        <taxon>Bifidobacteriales</taxon>
        <taxon>Bifidobacteriaceae</taxon>
        <taxon>Bifidobacterium</taxon>
    </lineage>
</organism>
<evidence type="ECO:0000256" key="2">
    <source>
        <dbReference type="ARBA" id="ARBA00008873"/>
    </source>
</evidence>
<dbReference type="Pfam" id="PF16916">
    <property type="entry name" value="ZT_dimer"/>
    <property type="match status" value="1"/>
</dbReference>
<evidence type="ECO:0000256" key="3">
    <source>
        <dbReference type="ARBA" id="ARBA00022448"/>
    </source>
</evidence>
<dbReference type="GO" id="GO:0005886">
    <property type="term" value="C:plasma membrane"/>
    <property type="evidence" value="ECO:0007669"/>
    <property type="project" value="TreeGrafter"/>
</dbReference>
<dbReference type="AlphaFoldDB" id="A0A087BPX7"/>
<evidence type="ECO:0000313" key="11">
    <source>
        <dbReference type="EMBL" id="KFI73077.1"/>
    </source>
</evidence>
<feature type="transmembrane region" description="Helical" evidence="8">
    <location>
        <begin position="158"/>
        <end position="179"/>
    </location>
</feature>
<sequence>MSHSPQGSSPQITDDEERRRRLTWTLTLTGSVFVAELVGAAVTGSLALLVDAGHMLTDLSVLTASLVTAILVRRKPNSMRTWGWARLEVITAAGGALALLFVGLYALVEAGLRLFGGADDGIRDVGLLLFFGILGLCANVGSMLILSSRRSDNMNMRAAFLEVINDALGSVAVVVSAVVMMTTGWVGFDAVAGGVIALMMIPRAFLLLRNAMRVLLEETPDGLDLTAVREHMERVPHVVAVHDLHASTVSTGMPVLMAHVEVDDGLTMEQASGILEQLQECLRRHFPVSVSHTTFQLEPVGYRSRHPERVHS</sequence>
<feature type="transmembrane region" description="Helical" evidence="8">
    <location>
        <begin position="127"/>
        <end position="146"/>
    </location>
</feature>
<dbReference type="SUPFAM" id="SSF160240">
    <property type="entry name" value="Cation efflux protein cytoplasmic domain-like"/>
    <property type="match status" value="1"/>
</dbReference>
<keyword evidence="4 8" id="KW-0812">Transmembrane</keyword>
<dbReference type="STRING" id="1693.BMIN_0800"/>
<feature type="domain" description="Cation efflux protein transmembrane" evidence="9">
    <location>
        <begin position="28"/>
        <end position="216"/>
    </location>
</feature>
<dbReference type="Proteomes" id="UP000029014">
    <property type="component" value="Unassembled WGS sequence"/>
</dbReference>
<feature type="transmembrane region" description="Helical" evidence="8">
    <location>
        <begin position="185"/>
        <end position="206"/>
    </location>
</feature>
<protein>
    <submittedName>
        <fullName evidence="11">Cation efflux protein</fullName>
    </submittedName>
</protein>
<keyword evidence="3" id="KW-0813">Transport</keyword>
<evidence type="ECO:0000256" key="4">
    <source>
        <dbReference type="ARBA" id="ARBA00022692"/>
    </source>
</evidence>
<comment type="subcellular location">
    <subcellularLocation>
        <location evidence="1">Membrane</location>
        <topology evidence="1">Multi-pass membrane protein</topology>
    </subcellularLocation>
</comment>
<dbReference type="Pfam" id="PF01545">
    <property type="entry name" value="Cation_efflux"/>
    <property type="match status" value="1"/>
</dbReference>
<feature type="domain" description="Cation efflux protein cytoplasmic" evidence="10">
    <location>
        <begin position="220"/>
        <end position="299"/>
    </location>
</feature>
<dbReference type="InterPro" id="IPR036837">
    <property type="entry name" value="Cation_efflux_CTD_sf"/>
</dbReference>
<dbReference type="EMBL" id="JGZD01000008">
    <property type="protein sequence ID" value="KFI73077.1"/>
    <property type="molecule type" value="Genomic_DNA"/>
</dbReference>
<name>A0A087BPX7_9BIFI</name>
<keyword evidence="6" id="KW-0406">Ion transport</keyword>
<evidence type="ECO:0000313" key="12">
    <source>
        <dbReference type="Proteomes" id="UP000029014"/>
    </source>
</evidence>
<evidence type="ECO:0000256" key="1">
    <source>
        <dbReference type="ARBA" id="ARBA00004141"/>
    </source>
</evidence>
<evidence type="ECO:0000256" key="8">
    <source>
        <dbReference type="SAM" id="Phobius"/>
    </source>
</evidence>
<evidence type="ECO:0000256" key="7">
    <source>
        <dbReference type="ARBA" id="ARBA00023136"/>
    </source>
</evidence>
<comment type="similarity">
    <text evidence="2">Belongs to the cation diffusion facilitator (CDF) transporter (TC 2.A.4) family. SLC30A subfamily.</text>
</comment>
<dbReference type="Gene3D" id="3.30.70.1350">
    <property type="entry name" value="Cation efflux protein, cytoplasmic domain"/>
    <property type="match status" value="1"/>
</dbReference>
<dbReference type="eggNOG" id="COG1230">
    <property type="taxonomic scope" value="Bacteria"/>
</dbReference>
<dbReference type="PANTHER" id="PTHR11562">
    <property type="entry name" value="CATION EFFLUX PROTEIN/ ZINC TRANSPORTER"/>
    <property type="match status" value="1"/>
</dbReference>
<evidence type="ECO:0000259" key="10">
    <source>
        <dbReference type="Pfam" id="PF16916"/>
    </source>
</evidence>
<comment type="caution">
    <text evidence="11">The sequence shown here is derived from an EMBL/GenBank/DDBJ whole genome shotgun (WGS) entry which is preliminary data.</text>
</comment>
<dbReference type="InterPro" id="IPR050681">
    <property type="entry name" value="CDF/SLC30A"/>
</dbReference>
<keyword evidence="12" id="KW-1185">Reference proteome</keyword>
<proteinExistence type="inferred from homology"/>
<dbReference type="GO" id="GO:0005385">
    <property type="term" value="F:zinc ion transmembrane transporter activity"/>
    <property type="evidence" value="ECO:0007669"/>
    <property type="project" value="TreeGrafter"/>
</dbReference>
<accession>A0A087BPX7</accession>
<feature type="transmembrane region" description="Helical" evidence="8">
    <location>
        <begin position="84"/>
        <end position="107"/>
    </location>
</feature>
<dbReference type="Gene3D" id="1.20.1510.10">
    <property type="entry name" value="Cation efflux protein transmembrane domain"/>
    <property type="match status" value="1"/>
</dbReference>
<dbReference type="RefSeq" id="WP_022861101.1">
    <property type="nucleotide sequence ID" value="NZ_JGZD01000008.1"/>
</dbReference>
<dbReference type="InterPro" id="IPR002524">
    <property type="entry name" value="Cation_efflux"/>
</dbReference>
<dbReference type="InterPro" id="IPR058533">
    <property type="entry name" value="Cation_efflux_TM"/>
</dbReference>
<evidence type="ECO:0000259" key="9">
    <source>
        <dbReference type="Pfam" id="PF01545"/>
    </source>
</evidence>
<evidence type="ECO:0000256" key="5">
    <source>
        <dbReference type="ARBA" id="ARBA00022989"/>
    </source>
</evidence>
<feature type="transmembrane region" description="Helical" evidence="8">
    <location>
        <begin position="55"/>
        <end position="72"/>
    </location>
</feature>
<keyword evidence="7 8" id="KW-0472">Membrane</keyword>
<reference evidence="11 12" key="1">
    <citation type="submission" date="2014-03" db="EMBL/GenBank/DDBJ databases">
        <title>Genomics of Bifidobacteria.</title>
        <authorList>
            <person name="Ventura M."/>
            <person name="Milani C."/>
            <person name="Lugli G.A."/>
        </authorList>
    </citation>
    <scope>NUCLEOTIDE SEQUENCE [LARGE SCALE GENOMIC DNA]</scope>
    <source>
        <strain evidence="11 12">LMG 11592</strain>
    </source>
</reference>
<dbReference type="SUPFAM" id="SSF161111">
    <property type="entry name" value="Cation efflux protein transmembrane domain-like"/>
    <property type="match status" value="1"/>
</dbReference>
<dbReference type="InterPro" id="IPR027469">
    <property type="entry name" value="Cation_efflux_TMD_sf"/>
</dbReference>